<dbReference type="EMBL" id="JAERWK010000001">
    <property type="protein sequence ID" value="MBM9465853.1"/>
    <property type="molecule type" value="Genomic_DNA"/>
</dbReference>
<accession>A0A938YA38</accession>
<feature type="transmembrane region" description="Helical" evidence="1">
    <location>
        <begin position="75"/>
        <end position="94"/>
    </location>
</feature>
<keyword evidence="1" id="KW-1133">Transmembrane helix</keyword>
<name>A0A938YA38_9ACTN</name>
<keyword evidence="1" id="KW-0812">Transmembrane</keyword>
<evidence type="ECO:0000313" key="3">
    <source>
        <dbReference type="Proteomes" id="UP000663792"/>
    </source>
</evidence>
<dbReference type="Proteomes" id="UP000663792">
    <property type="component" value="Unassembled WGS sequence"/>
</dbReference>
<comment type="caution">
    <text evidence="2">The sequence shown here is derived from an EMBL/GenBank/DDBJ whole genome shotgun (WGS) entry which is preliminary data.</text>
</comment>
<sequence>MTQPVGGRTIRSLALQVVWWGVALVLLVAATVLVWSVWFGLEEQSYAGPPAWQVWGFAGTLPVIAVAASLLRVPALITVPALSFTTAGVTMSVLPPDQTGLSMAGVFFVWLGTLVWTGIVVTPFEVRRLRRARGALETLRDPPWPSSHPS</sequence>
<protein>
    <submittedName>
        <fullName evidence="2">Uncharacterized protein</fullName>
    </submittedName>
</protein>
<proteinExistence type="predicted"/>
<evidence type="ECO:0000313" key="2">
    <source>
        <dbReference type="EMBL" id="MBM9465853.1"/>
    </source>
</evidence>
<gene>
    <name evidence="2" type="ORF">JL106_00995</name>
</gene>
<dbReference type="AlphaFoldDB" id="A0A938YA38"/>
<evidence type="ECO:0000256" key="1">
    <source>
        <dbReference type="SAM" id="Phobius"/>
    </source>
</evidence>
<feature type="transmembrane region" description="Helical" evidence="1">
    <location>
        <begin position="17"/>
        <end position="38"/>
    </location>
</feature>
<keyword evidence="3" id="KW-1185">Reference proteome</keyword>
<feature type="transmembrane region" description="Helical" evidence="1">
    <location>
        <begin position="100"/>
        <end position="124"/>
    </location>
</feature>
<keyword evidence="1" id="KW-0472">Membrane</keyword>
<organism evidence="2 3">
    <name type="scientific">Nakamurella leprariae</name>
    <dbReference type="NCBI Taxonomy" id="2803911"/>
    <lineage>
        <taxon>Bacteria</taxon>
        <taxon>Bacillati</taxon>
        <taxon>Actinomycetota</taxon>
        <taxon>Actinomycetes</taxon>
        <taxon>Nakamurellales</taxon>
        <taxon>Nakamurellaceae</taxon>
        <taxon>Nakamurella</taxon>
    </lineage>
</organism>
<dbReference type="RefSeq" id="WP_205258796.1">
    <property type="nucleotide sequence ID" value="NZ_JAERWK010000001.1"/>
</dbReference>
<reference evidence="2" key="1">
    <citation type="submission" date="2021-01" db="EMBL/GenBank/DDBJ databases">
        <title>YIM 132084 draft genome.</title>
        <authorList>
            <person name="An D."/>
        </authorList>
    </citation>
    <scope>NUCLEOTIDE SEQUENCE</scope>
    <source>
        <strain evidence="2">YIM 132084</strain>
    </source>
</reference>
<feature type="transmembrane region" description="Helical" evidence="1">
    <location>
        <begin position="50"/>
        <end position="68"/>
    </location>
</feature>